<sequence>MASKLFKRIRRKPTTDFNNSRLAEEVPPPYRYNENATASTFDVVKPVASYVENVAVEDVSLGGRRESQVLIVRRGSEGVQESSVIGRGSLERVSIEGTRIILENESMERDLERRISEAQGHETLEGRLPEPPVPPPPPPSTDPVARRPSIPFRDIPPPPPPPLPPKELPELPSPLPPKELLEPPAPLPPKELPGPPASSSPSPNVHSELKSINASPKPESIYEVSNQEEDDGNMSDASDDSFIAAKRRSLYQQQEVDDLNIRKLNITDAVEKEQWGVAFALLSELAQSMEERGEKVPVEWYLELVRLSLKANAVLAPEVLHHLPSNSEDTDGGNDVQRQLRMQSMIFEGIIARKRGDEKASTRWFLKGSKFARKYEFKEEMTICYWMLKKLYQNSGDDKEVELYGSLISPAGYNVFNVLKYLNPRVFRTSVTAKSLKEDECLRLLDELILRKDVAKDEVKREKYRQILRFVSVCYKKHKISSETISGIYGMGKNEVFQMVDSANSLFKAPKDGDSEVEIRDGLVCYIICPNPKSPAAMHDYFSLDENFMLSDLLQRLLAVLNKSLVEDIRKIKMYGTPKTEIAKQHQTQRFQSSLEFACHQWLYHFMDTKLAVPLSELQIFVEEHWLHWIELIGLLGVDMLQRISRMTQFLENNPAAKRRVKGLPPALAKKIEKLYEFLNRYGNTIVETPLQVYYLWKFFEFEENVNLESPSAPKVSIKIDIYDSQNQDSTAKKLEEGYKDLLTVIKPGTNTQQKVVFSSDLRLVAYNVPNSPIVIVKDLTRKSDGVILDHGQKRVYEIHFSPKVSEDNIVAIITDPTQVMLWDISNATHKATYYPELKNQHLKIKFSPDGKLIAFLYSRTKVAVRRTDTGNEVWNVLNAKSGQILDMSFRHDSWVLAIFQDDGTIQTAQSDSDNFTATHDEVPRECWKRFEDASVQFLNDEKNRILAWANNFGVQISAPKATEGVVLESKYFKKYKTTVVISPNGRRIATIQDTGGIQIFDAETGKCIQSFWRLNQIYRETTLAAAFLPSGDRLITISKEMGMRVWELTVDVEVKDGWVVRGDEKVMWIPGNYHARIAEVGKSNLVVLTHPSGRVLEVEFGIDKGRVMVEGGLYGLVSNVMAYLPSLPKGLPSIPSLPHGLPTFGWGSVGQTPSSSN</sequence>
<evidence type="ECO:0000259" key="3">
    <source>
        <dbReference type="Pfam" id="PF12894"/>
    </source>
</evidence>
<proteinExistence type="predicted"/>
<dbReference type="SUPFAM" id="SSF82171">
    <property type="entry name" value="DPP6 N-terminal domain-like"/>
    <property type="match status" value="1"/>
</dbReference>
<dbReference type="RefSeq" id="XP_067486611.1">
    <property type="nucleotide sequence ID" value="XM_067638754.1"/>
</dbReference>
<dbReference type="GO" id="GO:0000209">
    <property type="term" value="P:protein polyubiquitination"/>
    <property type="evidence" value="ECO:0007669"/>
    <property type="project" value="TreeGrafter"/>
</dbReference>
<evidence type="ECO:0000313" key="4">
    <source>
        <dbReference type="EMBL" id="RVD81067.1"/>
    </source>
</evidence>
<dbReference type="InterPro" id="IPR051983">
    <property type="entry name" value="WSB_SOCS-box_domain"/>
</dbReference>
<keyword evidence="5" id="KW-1185">Reference proteome</keyword>
<dbReference type="AlphaFoldDB" id="A0A436ZQ77"/>
<feature type="compositionally biased region" description="Basic residues" evidence="2">
    <location>
        <begin position="1"/>
        <end position="12"/>
    </location>
</feature>
<dbReference type="EMBL" id="SAEB01000012">
    <property type="protein sequence ID" value="RVD81067.1"/>
    <property type="molecule type" value="Genomic_DNA"/>
</dbReference>
<dbReference type="Pfam" id="PF12894">
    <property type="entry name" value="ANAPC4_WD40"/>
    <property type="match status" value="1"/>
</dbReference>
<dbReference type="PANTHER" id="PTHR15622:SF2">
    <property type="entry name" value="U4_U6 SMALL NUCLEAR RIBONUCLEOPROTEIN PRP4"/>
    <property type="match status" value="1"/>
</dbReference>
<dbReference type="STRING" id="97331.A0A436ZQ77"/>
<keyword evidence="1" id="KW-0833">Ubl conjugation pathway</keyword>
<feature type="compositionally biased region" description="Pro residues" evidence="2">
    <location>
        <begin position="129"/>
        <end position="141"/>
    </location>
</feature>
<protein>
    <recommendedName>
        <fullName evidence="3">Anaphase-promoting complex subunit 4-like WD40 domain-containing protein</fullName>
    </recommendedName>
</protein>
<dbReference type="InterPro" id="IPR024977">
    <property type="entry name" value="Apc4-like_WD40_dom"/>
</dbReference>
<evidence type="ECO:0000313" key="5">
    <source>
        <dbReference type="Proteomes" id="UP000283090"/>
    </source>
</evidence>
<feature type="domain" description="Anaphase-promoting complex subunit 4-like WD40" evidence="3">
    <location>
        <begin position="846"/>
        <end position="915"/>
    </location>
</feature>
<feature type="compositionally biased region" description="Pro residues" evidence="2">
    <location>
        <begin position="154"/>
        <end position="198"/>
    </location>
</feature>
<dbReference type="VEuPathDB" id="FungiDB:DFL_008944"/>
<dbReference type="Proteomes" id="UP000283090">
    <property type="component" value="Unassembled WGS sequence"/>
</dbReference>
<feature type="region of interest" description="Disordered" evidence="2">
    <location>
        <begin position="123"/>
        <end position="219"/>
    </location>
</feature>
<comment type="caution">
    <text evidence="4">The sequence shown here is derived from an EMBL/GenBank/DDBJ whole genome shotgun (WGS) entry which is preliminary data.</text>
</comment>
<organism evidence="4 5">
    <name type="scientific">Arthrobotrys flagrans</name>
    <name type="common">Nematode-trapping fungus</name>
    <name type="synonym">Trichothecium flagrans</name>
    <dbReference type="NCBI Taxonomy" id="97331"/>
    <lineage>
        <taxon>Eukaryota</taxon>
        <taxon>Fungi</taxon>
        <taxon>Dikarya</taxon>
        <taxon>Ascomycota</taxon>
        <taxon>Pezizomycotina</taxon>
        <taxon>Orbiliomycetes</taxon>
        <taxon>Orbiliales</taxon>
        <taxon>Orbiliaceae</taxon>
        <taxon>Arthrobotrys</taxon>
    </lineage>
</organism>
<gene>
    <name evidence="4" type="ORF">DFL_008944</name>
</gene>
<dbReference type="PANTHER" id="PTHR15622">
    <property type="entry name" value="WD40 REPEAT PROTEIN"/>
    <property type="match status" value="1"/>
</dbReference>
<dbReference type="Gene3D" id="2.130.10.10">
    <property type="entry name" value="YVTN repeat-like/Quinoprotein amine dehydrogenase"/>
    <property type="match status" value="2"/>
</dbReference>
<dbReference type="GeneID" id="93591255"/>
<dbReference type="InterPro" id="IPR015943">
    <property type="entry name" value="WD40/YVTN_repeat-like_dom_sf"/>
</dbReference>
<feature type="region of interest" description="Disordered" evidence="2">
    <location>
        <begin position="1"/>
        <end position="32"/>
    </location>
</feature>
<evidence type="ECO:0000256" key="2">
    <source>
        <dbReference type="SAM" id="MobiDB-lite"/>
    </source>
</evidence>
<accession>A0A436ZQ77</accession>
<name>A0A436ZQ77_ARTFL</name>
<evidence type="ECO:0000256" key="1">
    <source>
        <dbReference type="ARBA" id="ARBA00022786"/>
    </source>
</evidence>
<dbReference type="OrthoDB" id="5316022at2759"/>
<reference evidence="4 5" key="1">
    <citation type="submission" date="2019-01" db="EMBL/GenBank/DDBJ databases">
        <title>Intercellular communication is required for trap formation in the nematode-trapping fungus Duddingtonia flagrans.</title>
        <authorList>
            <person name="Youssar L."/>
            <person name="Wernet V."/>
            <person name="Hensel N."/>
            <person name="Hildebrandt H.-G."/>
            <person name="Fischer R."/>
        </authorList>
    </citation>
    <scope>NUCLEOTIDE SEQUENCE [LARGE SCALE GENOMIC DNA]</scope>
    <source>
        <strain evidence="4 5">CBS H-5679</strain>
    </source>
</reference>